<comment type="caution">
    <text evidence="2">The sequence shown here is derived from an EMBL/GenBank/DDBJ whole genome shotgun (WGS) entry which is preliminary data.</text>
</comment>
<feature type="region of interest" description="Disordered" evidence="1">
    <location>
        <begin position="154"/>
        <end position="186"/>
    </location>
</feature>
<gene>
    <name evidence="2" type="ORF">BHE90_016535</name>
</gene>
<evidence type="ECO:0000313" key="3">
    <source>
        <dbReference type="Proteomes" id="UP000287124"/>
    </source>
</evidence>
<proteinExistence type="predicted"/>
<dbReference type="Proteomes" id="UP000287124">
    <property type="component" value="Unassembled WGS sequence"/>
</dbReference>
<evidence type="ECO:0000256" key="1">
    <source>
        <dbReference type="SAM" id="MobiDB-lite"/>
    </source>
</evidence>
<keyword evidence="3" id="KW-1185">Reference proteome</keyword>
<evidence type="ECO:0000313" key="2">
    <source>
        <dbReference type="EMBL" id="RTE69087.1"/>
    </source>
</evidence>
<reference evidence="2 3" key="1">
    <citation type="submission" date="2017-06" db="EMBL/GenBank/DDBJ databases">
        <title>Comparative genomic analysis of Ambrosia Fusariam Clade fungi.</title>
        <authorList>
            <person name="Stajich J.E."/>
            <person name="Carrillo J."/>
            <person name="Kijimoto T."/>
            <person name="Eskalen A."/>
            <person name="O'Donnell K."/>
            <person name="Kasson M."/>
        </authorList>
    </citation>
    <scope>NUCLEOTIDE SEQUENCE [LARGE SCALE GENOMIC DNA]</scope>
    <source>
        <strain evidence="2 3">UCR1854</strain>
    </source>
</reference>
<name>A0A430L050_9HYPO</name>
<dbReference type="EMBL" id="MIKF01000639">
    <property type="protein sequence ID" value="RTE69087.1"/>
    <property type="molecule type" value="Genomic_DNA"/>
</dbReference>
<accession>A0A430L050</accession>
<sequence length="297" mass="32617">MPRNQALRSKWLAAVPPPPHTWSGLLCPVSGVFLSSKPDLSQSKPVFVAYRRSLDGRVLAYSCTRAGARNGWLRFQAQGSVHGSHHGCTIYEARSASAALLGPEAGLCVHLPKHNCPTTMSTMGRLLIETSSSRWISSRAAMVRRVSAARDLIPEQGSKDTLENNRGQGASRIREQRQGTPSFSTTDSPVHYPVFSLDYSRFEFARLLSQIVRCSTFSIATAKRRLRTAHESSNSQGIRIFAAHDGLHGYGDARRRNENKWLTNVRKLRTGNWDLGSGVSSARDHLDVITHVGGGNG</sequence>
<organism evidence="2 3">
    <name type="scientific">Fusarium euwallaceae</name>
    <dbReference type="NCBI Taxonomy" id="1147111"/>
    <lineage>
        <taxon>Eukaryota</taxon>
        <taxon>Fungi</taxon>
        <taxon>Dikarya</taxon>
        <taxon>Ascomycota</taxon>
        <taxon>Pezizomycotina</taxon>
        <taxon>Sordariomycetes</taxon>
        <taxon>Hypocreomycetidae</taxon>
        <taxon>Hypocreales</taxon>
        <taxon>Nectriaceae</taxon>
        <taxon>Fusarium</taxon>
        <taxon>Fusarium solani species complex</taxon>
    </lineage>
</organism>
<dbReference type="AlphaFoldDB" id="A0A430L050"/>
<protein>
    <submittedName>
        <fullName evidence="2">Uncharacterized protein</fullName>
    </submittedName>
</protein>